<sequence length="61" mass="6892">MWVINQGHHIMIPTPTLIIAVREITRISAREAIKGSKGNGTTTILKDNHHFLHLNLPRSNQ</sequence>
<evidence type="ECO:0000313" key="2">
    <source>
        <dbReference type="Proteomes" id="UP001341840"/>
    </source>
</evidence>
<organism evidence="1 2">
    <name type="scientific">Stylosanthes scabra</name>
    <dbReference type="NCBI Taxonomy" id="79078"/>
    <lineage>
        <taxon>Eukaryota</taxon>
        <taxon>Viridiplantae</taxon>
        <taxon>Streptophyta</taxon>
        <taxon>Embryophyta</taxon>
        <taxon>Tracheophyta</taxon>
        <taxon>Spermatophyta</taxon>
        <taxon>Magnoliopsida</taxon>
        <taxon>eudicotyledons</taxon>
        <taxon>Gunneridae</taxon>
        <taxon>Pentapetalae</taxon>
        <taxon>rosids</taxon>
        <taxon>fabids</taxon>
        <taxon>Fabales</taxon>
        <taxon>Fabaceae</taxon>
        <taxon>Papilionoideae</taxon>
        <taxon>50 kb inversion clade</taxon>
        <taxon>dalbergioids sensu lato</taxon>
        <taxon>Dalbergieae</taxon>
        <taxon>Pterocarpus clade</taxon>
        <taxon>Stylosanthes</taxon>
    </lineage>
</organism>
<gene>
    <name evidence="1" type="ORF">PIB30_100898</name>
</gene>
<feature type="non-terminal residue" evidence="1">
    <location>
        <position position="61"/>
    </location>
</feature>
<comment type="caution">
    <text evidence="1">The sequence shown here is derived from an EMBL/GenBank/DDBJ whole genome shotgun (WGS) entry which is preliminary data.</text>
</comment>
<keyword evidence="2" id="KW-1185">Reference proteome</keyword>
<accession>A0ABU6WYA7</accession>
<reference evidence="1 2" key="1">
    <citation type="journal article" date="2023" name="Plants (Basel)">
        <title>Bridging the Gap: Combining Genomics and Transcriptomics Approaches to Understand Stylosanthes scabra, an Orphan Legume from the Brazilian Caatinga.</title>
        <authorList>
            <person name="Ferreira-Neto J.R.C."/>
            <person name="da Silva M.D."/>
            <person name="Binneck E."/>
            <person name="de Melo N.F."/>
            <person name="da Silva R.H."/>
            <person name="de Melo A.L.T.M."/>
            <person name="Pandolfi V."/>
            <person name="Bustamante F.O."/>
            <person name="Brasileiro-Vidal A.C."/>
            <person name="Benko-Iseppon A.M."/>
        </authorList>
    </citation>
    <scope>NUCLEOTIDE SEQUENCE [LARGE SCALE GENOMIC DNA]</scope>
    <source>
        <tissue evidence="1">Leaves</tissue>
    </source>
</reference>
<protein>
    <submittedName>
        <fullName evidence="1">Uncharacterized protein</fullName>
    </submittedName>
</protein>
<evidence type="ECO:0000313" key="1">
    <source>
        <dbReference type="EMBL" id="MED6189940.1"/>
    </source>
</evidence>
<dbReference type="Proteomes" id="UP001341840">
    <property type="component" value="Unassembled WGS sequence"/>
</dbReference>
<dbReference type="EMBL" id="JASCZI010184121">
    <property type="protein sequence ID" value="MED6189940.1"/>
    <property type="molecule type" value="Genomic_DNA"/>
</dbReference>
<name>A0ABU6WYA7_9FABA</name>
<proteinExistence type="predicted"/>